<reference evidence="3" key="2">
    <citation type="submission" date="2014-04" db="EMBL/GenBank/DDBJ databases">
        <title>Complete genome of Weissella ceti strain WS08 isolated from diseased rainbow trout in Brazil.</title>
        <authorList>
            <person name="Figueiredo H.C.P."/>
            <person name="Leal C.A.G."/>
            <person name="Pereira F.L."/>
            <person name="Soares S.C."/>
            <person name="Dorella F.A."/>
            <person name="Carvalho A.F."/>
            <person name="Pereira U.P."/>
            <person name="Azevedo V.A.C."/>
        </authorList>
    </citation>
    <scope>NUCLEOTIDE SEQUENCE [LARGE SCALE GENOMIC DNA]</scope>
    <source>
        <strain evidence="3">WS08</strain>
    </source>
</reference>
<gene>
    <name evidence="2" type="ORF">WS08_0094</name>
</gene>
<dbReference type="Pfam" id="PF07179">
    <property type="entry name" value="SseB"/>
    <property type="match status" value="1"/>
</dbReference>
<name>A0ABM5QQL5_9LACO</name>
<evidence type="ECO:0000259" key="1">
    <source>
        <dbReference type="Pfam" id="PF07179"/>
    </source>
</evidence>
<proteinExistence type="predicted"/>
<keyword evidence="3" id="KW-1185">Reference proteome</keyword>
<sequence length="259" mass="28442">MAEEMQTINNAPLLAALEALRVNQNEQTDQAYTQALLEAQFIAPVNYKQAPKQNDAGELEMPEGAEIALVTLVAGEGEEVFPIFTDMDAFNAQPETDGAQKIHPWVMSISDYFPLILNEANPKIVGMALNPFSDGMPISRDNVEYLAAMSEALQGGQVEVKSGDDVASNELRYELIGFGDDHPEAINKMTLLRLVTETEGQYLLVVGGEDEAAVSMLYPELEAIFEEYAGEEGPAFSLMMEQNFDADLSEFTALYNREG</sequence>
<dbReference type="RefSeq" id="WP_009495644.1">
    <property type="nucleotide sequence ID" value="NZ_CP007588.1"/>
</dbReference>
<accession>A0ABM5QQL5</accession>
<evidence type="ECO:0000313" key="3">
    <source>
        <dbReference type="Proteomes" id="UP000028491"/>
    </source>
</evidence>
<protein>
    <recommendedName>
        <fullName evidence="1">SseB protein N-terminal domain-containing protein</fullName>
    </recommendedName>
</protein>
<evidence type="ECO:0000313" key="2">
    <source>
        <dbReference type="EMBL" id="AIG65033.1"/>
    </source>
</evidence>
<dbReference type="InterPro" id="IPR009839">
    <property type="entry name" value="SseB_N"/>
</dbReference>
<reference evidence="2 3" key="1">
    <citation type="journal article" date="2014" name="Genome Announc.">
        <title>Whole-Genome Sequence of Weissella ceti Strain WS08, Isolated from Diseased Rainbow Trout in Brazil.</title>
        <authorList>
            <person name="Figueiredo H.C."/>
            <person name="Leal G."/>
            <person name="Pereira F.L."/>
            <person name="Soares S.C."/>
            <person name="Dorella F.A."/>
            <person name="Carvalho A.F."/>
            <person name="Pereira U.P."/>
            <person name="Azevedo V.A."/>
        </authorList>
    </citation>
    <scope>NUCLEOTIDE SEQUENCE [LARGE SCALE GENOMIC DNA]</scope>
    <source>
        <strain evidence="2 3">WS08</strain>
    </source>
</reference>
<dbReference type="Proteomes" id="UP000028491">
    <property type="component" value="Chromosome"/>
</dbReference>
<dbReference type="EMBL" id="CP007588">
    <property type="protein sequence ID" value="AIG65033.1"/>
    <property type="molecule type" value="Genomic_DNA"/>
</dbReference>
<organism evidence="2 3">
    <name type="scientific">Weissella tructae</name>
    <dbReference type="NCBI Taxonomy" id="887702"/>
    <lineage>
        <taxon>Bacteria</taxon>
        <taxon>Bacillati</taxon>
        <taxon>Bacillota</taxon>
        <taxon>Bacilli</taxon>
        <taxon>Lactobacillales</taxon>
        <taxon>Lactobacillaceae</taxon>
        <taxon>Weissella</taxon>
    </lineage>
</organism>
<feature type="domain" description="SseB protein N-terminal" evidence="1">
    <location>
        <begin position="13"/>
        <end position="144"/>
    </location>
</feature>